<comment type="caution">
    <text evidence="1">The sequence shown here is derived from an EMBL/GenBank/DDBJ whole genome shotgun (WGS) entry which is preliminary data.</text>
</comment>
<dbReference type="PANTHER" id="PTHR34700:SF8">
    <property type="entry name" value="POTASSIUM BINDING PROTEIN KBP"/>
    <property type="match status" value="1"/>
</dbReference>
<dbReference type="EMBL" id="JAQOMS010000002">
    <property type="protein sequence ID" value="MDC2889906.1"/>
    <property type="molecule type" value="Genomic_DNA"/>
</dbReference>
<protein>
    <submittedName>
        <fullName evidence="1">Peptidoglycan-binding protein</fullName>
    </submittedName>
</protein>
<name>A0ABT5FED0_9GAMM</name>
<dbReference type="Proteomes" id="UP001528411">
    <property type="component" value="Unassembled WGS sequence"/>
</dbReference>
<reference evidence="1 2" key="1">
    <citation type="submission" date="2023-01" db="EMBL/GenBank/DDBJ databases">
        <title>Psychrosphaera sp. nov., isolated from marine algae.</title>
        <authorList>
            <person name="Bayburt H."/>
            <person name="Choi B.J."/>
            <person name="Kim J.M."/>
            <person name="Choi D.G."/>
            <person name="Jeon C.O."/>
        </authorList>
    </citation>
    <scope>NUCLEOTIDE SEQUENCE [LARGE SCALE GENOMIC DNA]</scope>
    <source>
        <strain evidence="1 2">G1-22</strain>
    </source>
</reference>
<keyword evidence="2" id="KW-1185">Reference proteome</keyword>
<accession>A0ABT5FED0</accession>
<proteinExistence type="predicted"/>
<evidence type="ECO:0000313" key="2">
    <source>
        <dbReference type="Proteomes" id="UP001528411"/>
    </source>
</evidence>
<dbReference type="PANTHER" id="PTHR34700">
    <property type="entry name" value="POTASSIUM BINDING PROTEIN KBP"/>
    <property type="match status" value="1"/>
</dbReference>
<sequence>MNPQVSNPNLIYPGDNLQLIYTASGEPVLIMGKRVLKMSPQKRVSHKRDEPIPLVPLNSIAPFLSYEQTLEEDVIEGLPYVLGTDRAIKRATVGDMLYIKGDLGAERRFAIYRKGKKYIDPETDDILGYEAVLVAIAKLEHAGDPDNGVPAKVTIESAKQEVKASDVLLPIRQGQDLPAFFKMRPIENDLEGAIIGTPSDVAGVSKYDVVVINKGFMHDVAP</sequence>
<dbReference type="InterPro" id="IPR052196">
    <property type="entry name" value="Bact_Kbp"/>
</dbReference>
<gene>
    <name evidence="1" type="ORF">PN838_15450</name>
</gene>
<organism evidence="1 2">
    <name type="scientific">Psychrosphaera algicola</name>
    <dbReference type="NCBI Taxonomy" id="3023714"/>
    <lineage>
        <taxon>Bacteria</taxon>
        <taxon>Pseudomonadati</taxon>
        <taxon>Pseudomonadota</taxon>
        <taxon>Gammaproteobacteria</taxon>
        <taxon>Alteromonadales</taxon>
        <taxon>Pseudoalteromonadaceae</taxon>
        <taxon>Psychrosphaera</taxon>
    </lineage>
</organism>
<evidence type="ECO:0000313" key="1">
    <source>
        <dbReference type="EMBL" id="MDC2889906.1"/>
    </source>
</evidence>